<reference evidence="3" key="1">
    <citation type="submission" date="2025-08" db="UniProtKB">
        <authorList>
            <consortium name="RefSeq"/>
        </authorList>
    </citation>
    <scope>IDENTIFICATION</scope>
    <source>
        <tissue evidence="3">Entire body</tissue>
    </source>
</reference>
<organism evidence="2 3">
    <name type="scientific">Agrilus planipennis</name>
    <name type="common">Emerald ash borer</name>
    <name type="synonym">Agrilus marcopoli</name>
    <dbReference type="NCBI Taxonomy" id="224129"/>
    <lineage>
        <taxon>Eukaryota</taxon>
        <taxon>Metazoa</taxon>
        <taxon>Ecdysozoa</taxon>
        <taxon>Arthropoda</taxon>
        <taxon>Hexapoda</taxon>
        <taxon>Insecta</taxon>
        <taxon>Pterygota</taxon>
        <taxon>Neoptera</taxon>
        <taxon>Endopterygota</taxon>
        <taxon>Coleoptera</taxon>
        <taxon>Polyphaga</taxon>
        <taxon>Elateriformia</taxon>
        <taxon>Buprestoidea</taxon>
        <taxon>Buprestidae</taxon>
        <taxon>Agrilinae</taxon>
        <taxon>Agrilus</taxon>
    </lineage>
</organism>
<dbReference type="PROSITE" id="PS50888">
    <property type="entry name" value="BHLH"/>
    <property type="match status" value="1"/>
</dbReference>
<feature type="domain" description="BHLH" evidence="1">
    <location>
        <begin position="169"/>
        <end position="221"/>
    </location>
</feature>
<dbReference type="Pfam" id="PF00010">
    <property type="entry name" value="HLH"/>
    <property type="match status" value="1"/>
</dbReference>
<sequence length="341" mass="38990">MNQYSDNCNLSLYDDGDDSGYDMSFKSETSDFSDDRSDLLEYDTLTSTPKKKFTLEEASSPQKLYEKFTQAFHSTLNSYQPEYYSNSKSNEIADIFSPIPCLTSPNINEDKTLSTSVTAETTYPHSISKVGLPLDEYYKESKPRRKYASGRSRVSRVKSPTQLIKIKKTRRMKANDRERNRMHILNEALDRLRCVLPTFPEDTKLTKIETLRFAHSYIWALMQTLNNIDKPKFDEDITINVGNVTVSINRNGNCITSKNSNGQFSNAVVTSGSITNASFMQDYDSRSDSQMSFTNEFETVGIAVDNETFAPAKYANDSYSDAYVYEADKTRYFNNMMYECL</sequence>
<evidence type="ECO:0000259" key="1">
    <source>
        <dbReference type="PROSITE" id="PS50888"/>
    </source>
</evidence>
<accession>A0A1W4WIF5</accession>
<dbReference type="InParanoid" id="A0A1W4WIF5"/>
<dbReference type="OrthoDB" id="5969565at2759"/>
<dbReference type="PANTHER" id="PTHR19290:SF163">
    <property type="entry name" value="BASIC HELIX-LOOP-HELIX NEURAL TRANSCRIPTION FACTOR TAP"/>
    <property type="match status" value="1"/>
</dbReference>
<dbReference type="SMART" id="SM00353">
    <property type="entry name" value="HLH"/>
    <property type="match status" value="1"/>
</dbReference>
<name>A0A1W4WIF5_AGRPL</name>
<dbReference type="FunCoup" id="A0A1W4WIF5">
    <property type="interactions" value="2"/>
</dbReference>
<dbReference type="InterPro" id="IPR050359">
    <property type="entry name" value="bHLH_transcription_factors"/>
</dbReference>
<dbReference type="CDD" id="cd11428">
    <property type="entry name" value="bHLH_TS_NGN"/>
    <property type="match status" value="1"/>
</dbReference>
<dbReference type="GO" id="GO:0046983">
    <property type="term" value="F:protein dimerization activity"/>
    <property type="evidence" value="ECO:0007669"/>
    <property type="project" value="InterPro"/>
</dbReference>
<keyword evidence="2" id="KW-1185">Reference proteome</keyword>
<dbReference type="GO" id="GO:0007423">
    <property type="term" value="P:sensory organ development"/>
    <property type="evidence" value="ECO:0007669"/>
    <property type="project" value="TreeGrafter"/>
</dbReference>
<dbReference type="PANTHER" id="PTHR19290">
    <property type="entry name" value="BASIC HELIX-LOOP-HELIX PROTEIN NEUROGENIN-RELATED"/>
    <property type="match status" value="1"/>
</dbReference>
<dbReference type="RefSeq" id="XP_018323731.1">
    <property type="nucleotide sequence ID" value="XM_018468229.2"/>
</dbReference>
<dbReference type="GeneID" id="108735983"/>
<dbReference type="CTD" id="39935"/>
<dbReference type="GO" id="GO:0061564">
    <property type="term" value="P:axon development"/>
    <property type="evidence" value="ECO:0007669"/>
    <property type="project" value="TreeGrafter"/>
</dbReference>
<gene>
    <name evidence="3" type="primary">LOC108735983</name>
</gene>
<dbReference type="InterPro" id="IPR011598">
    <property type="entry name" value="bHLH_dom"/>
</dbReference>
<dbReference type="Proteomes" id="UP000192223">
    <property type="component" value="Unplaced"/>
</dbReference>
<dbReference type="SUPFAM" id="SSF47459">
    <property type="entry name" value="HLH, helix-loop-helix DNA-binding domain"/>
    <property type="match status" value="1"/>
</dbReference>
<dbReference type="Gene3D" id="4.10.280.10">
    <property type="entry name" value="Helix-loop-helix DNA-binding domain"/>
    <property type="match status" value="1"/>
</dbReference>
<dbReference type="STRING" id="224129.A0A1W4WIF5"/>
<dbReference type="KEGG" id="apln:108735983"/>
<dbReference type="GO" id="GO:0005634">
    <property type="term" value="C:nucleus"/>
    <property type="evidence" value="ECO:0007669"/>
    <property type="project" value="TreeGrafter"/>
</dbReference>
<dbReference type="InterPro" id="IPR036638">
    <property type="entry name" value="HLH_DNA-bd_sf"/>
</dbReference>
<dbReference type="GO" id="GO:0000981">
    <property type="term" value="F:DNA-binding transcription factor activity, RNA polymerase II-specific"/>
    <property type="evidence" value="ECO:0007669"/>
    <property type="project" value="TreeGrafter"/>
</dbReference>
<evidence type="ECO:0000313" key="2">
    <source>
        <dbReference type="Proteomes" id="UP000192223"/>
    </source>
</evidence>
<dbReference type="AlphaFoldDB" id="A0A1W4WIF5"/>
<dbReference type="GO" id="GO:0045944">
    <property type="term" value="P:positive regulation of transcription by RNA polymerase II"/>
    <property type="evidence" value="ECO:0007669"/>
    <property type="project" value="TreeGrafter"/>
</dbReference>
<proteinExistence type="predicted"/>
<protein>
    <submittedName>
        <fullName evidence="3">Basic helix-loop-helix neural transcription factor TAP</fullName>
    </submittedName>
</protein>
<evidence type="ECO:0000313" key="3">
    <source>
        <dbReference type="RefSeq" id="XP_018323731.1"/>
    </source>
</evidence>
<dbReference type="GO" id="GO:0070888">
    <property type="term" value="F:E-box binding"/>
    <property type="evidence" value="ECO:0007669"/>
    <property type="project" value="TreeGrafter"/>
</dbReference>